<feature type="repeat" description="FG-GAP" evidence="12">
    <location>
        <begin position="439"/>
        <end position="495"/>
    </location>
</feature>
<feature type="repeat" description="FG-GAP" evidence="12">
    <location>
        <begin position="562"/>
        <end position="617"/>
    </location>
</feature>
<sequence>MLKSLLVAFIITIQCLKLNACGISIENFVPKTPIQEIYKKDILESASYSQAGSFFPDWGYQCLGYNQQSEDAHWPTFIKTAVNYIREVYPVSRFHTDEHVKGLISFVFAIMSHGMADVKWHSLAGLSDYFIVAMANSDFHGDTKESHLAADAGAEFTLRHSSHLSYLNETWHVPVKDMIEIYKRLYSSGEQKVPLASHIQYCMAAAFAASKIDVEFGKLMFGYYGSKSPFLTEELYDYYKGGIQDMSASVTDCYPELINAFEHGATRTEPDTLCASYFYTSLGNTSCFKHPKQHHTESQELIYKFYNPITGVFTITANTGEKETPDENLSLPPIVQSGHHEERLRFQLPTDQPNKAKKCYPLQQGNGITLTIPLSSARVGHQTISGDFNGNGKLDMAISAPYHNHATTQEQTGTVFILNNTVMMSLWEEDKHDNDIRDVSTTVLQGGVNHGRFGWSMVTIDMNKDGIDDLAIATPFSNHQGMIEIYFGKANFGLGKNPGIRIQSQDLMASILAAIDVNQDGYKDLVIGCPLCSVKNQLQVGSVSIFYSKEQVSGVLTQADVVIENPNSESAAYDHFGESVLVVKDTILIGAPGYSMNPKQRVGRVYAFDMATKKLKWVISGTSEFQQFGRVLATDNNAIVAISSPSEETVIGLQKFWQGGSVRIYDWQRLDSKHDDIVTHLHMEQGMMSVIKGRTNAGHLGESLSVFGHDQQQAGIWIGEPMSEQENGRVYRWQFGSEDIECIKNDQVLARFGSQINSFGADAICITSQRYGQNAR</sequence>
<evidence type="ECO:0000256" key="11">
    <source>
        <dbReference type="ARBA" id="ARBA00093237"/>
    </source>
</evidence>
<dbReference type="Pfam" id="PF01839">
    <property type="entry name" value="FG-GAP"/>
    <property type="match status" value="2"/>
</dbReference>
<feature type="domain" description="Phospholipase C/D" evidence="14">
    <location>
        <begin position="40"/>
        <end position="182"/>
    </location>
</feature>
<keyword evidence="9" id="KW-0325">Glycoprotein</keyword>
<dbReference type="InterPro" id="IPR001028">
    <property type="entry name" value="Gprt_PLipase_D"/>
</dbReference>
<dbReference type="PANTHER" id="PTHR23221">
    <property type="entry name" value="GLYCOSYLPHOSPHATIDYLINOSITOL PHOSPHOLIPASE D"/>
    <property type="match status" value="1"/>
</dbReference>
<evidence type="ECO:0000259" key="14">
    <source>
        <dbReference type="Pfam" id="PF00882"/>
    </source>
</evidence>
<evidence type="ECO:0000256" key="8">
    <source>
        <dbReference type="ARBA" id="ARBA00022801"/>
    </source>
</evidence>
<dbReference type="SMART" id="SM00191">
    <property type="entry name" value="Int_alpha"/>
    <property type="match status" value="4"/>
</dbReference>
<comment type="caution">
    <text evidence="15">The sequence shown here is derived from an EMBL/GenBank/DDBJ whole genome shotgun (WGS) entry which is preliminary data.</text>
</comment>
<reference evidence="15" key="1">
    <citation type="submission" date="2020-12" db="EMBL/GenBank/DDBJ databases">
        <title>Metabolic potential, ecology and presence of endohyphal bacteria is reflected in genomic diversity of Mucoromycotina.</title>
        <authorList>
            <person name="Muszewska A."/>
            <person name="Okrasinska A."/>
            <person name="Steczkiewicz K."/>
            <person name="Drgas O."/>
            <person name="Orlowska M."/>
            <person name="Perlinska-Lenart U."/>
            <person name="Aleksandrzak-Piekarczyk T."/>
            <person name="Szatraj K."/>
            <person name="Zielenkiewicz U."/>
            <person name="Pilsyk S."/>
            <person name="Malc E."/>
            <person name="Mieczkowski P."/>
            <person name="Kruszewska J.S."/>
            <person name="Biernat P."/>
            <person name="Pawlowska J."/>
        </authorList>
    </citation>
    <scope>NUCLEOTIDE SEQUENCE</scope>
    <source>
        <strain evidence="15">WA0000017839</strain>
    </source>
</reference>
<dbReference type="Pfam" id="PF00882">
    <property type="entry name" value="Zn_dep_PLPC"/>
    <property type="match status" value="1"/>
</dbReference>
<keyword evidence="5" id="KW-0964">Secreted</keyword>
<proteinExistence type="inferred from homology"/>
<dbReference type="EC" id="3.1.4.50" evidence="3"/>
<protein>
    <recommendedName>
        <fullName evidence="4">Phosphatidylinositol-glycan-specific phospholipase D</fullName>
        <ecNumber evidence="3">3.1.4.50</ecNumber>
    </recommendedName>
    <alternativeName>
        <fullName evidence="10">Glycosyl-phosphatidylinositol-specific phospholipase D</fullName>
    </alternativeName>
</protein>
<dbReference type="SUPFAM" id="SSF69318">
    <property type="entry name" value="Integrin alpha N-terminal domain"/>
    <property type="match status" value="1"/>
</dbReference>
<evidence type="ECO:0000256" key="4">
    <source>
        <dbReference type="ARBA" id="ARBA00015988"/>
    </source>
</evidence>
<dbReference type="InterPro" id="IPR028994">
    <property type="entry name" value="Integrin_alpha_N"/>
</dbReference>
<keyword evidence="6 13" id="KW-0732">Signal</keyword>
<keyword evidence="8" id="KW-0378">Hydrolase</keyword>
<dbReference type="PANTHER" id="PTHR23221:SF7">
    <property type="entry name" value="PHOSPHATIDYLINOSITOL-GLYCAN-SPECIFIC PHOSPHOLIPASE D"/>
    <property type="match status" value="1"/>
</dbReference>
<feature type="chain" id="PRO_5034121807" description="Phosphatidylinositol-glycan-specific phospholipase D" evidence="13">
    <location>
        <begin position="21"/>
        <end position="776"/>
    </location>
</feature>
<gene>
    <name evidence="15" type="ORF">INT47_012716</name>
</gene>
<evidence type="ECO:0000313" key="16">
    <source>
        <dbReference type="Proteomes" id="UP000603453"/>
    </source>
</evidence>
<dbReference type="InterPro" id="IPR013519">
    <property type="entry name" value="Int_alpha_beta-p"/>
</dbReference>
<dbReference type="InterPro" id="IPR029002">
    <property type="entry name" value="PLPC/GPLD1"/>
</dbReference>
<dbReference type="PRINTS" id="PR00718">
    <property type="entry name" value="PHPHLIPASED"/>
</dbReference>
<dbReference type="Pfam" id="PF14312">
    <property type="entry name" value="FG-GAP_2"/>
    <property type="match status" value="1"/>
</dbReference>
<dbReference type="Proteomes" id="UP000603453">
    <property type="component" value="Unassembled WGS sequence"/>
</dbReference>
<comment type="subcellular location">
    <subcellularLocation>
        <location evidence="1">Secreted</location>
    </subcellularLocation>
</comment>
<dbReference type="GO" id="GO:0004621">
    <property type="term" value="F:glycosylphosphatidylinositol phospholipase D activity"/>
    <property type="evidence" value="ECO:0007669"/>
    <property type="project" value="UniProtKB-EC"/>
</dbReference>
<evidence type="ECO:0000256" key="10">
    <source>
        <dbReference type="ARBA" id="ARBA00029753"/>
    </source>
</evidence>
<evidence type="ECO:0000256" key="2">
    <source>
        <dbReference type="ARBA" id="ARBA00008652"/>
    </source>
</evidence>
<evidence type="ECO:0000256" key="6">
    <source>
        <dbReference type="ARBA" id="ARBA00022729"/>
    </source>
</evidence>
<dbReference type="Gene3D" id="2.130.10.130">
    <property type="entry name" value="Integrin alpha, N-terminal"/>
    <property type="match status" value="2"/>
</dbReference>
<evidence type="ECO:0000256" key="9">
    <source>
        <dbReference type="ARBA" id="ARBA00023180"/>
    </source>
</evidence>
<accession>A0A8H7V563</accession>
<dbReference type="OrthoDB" id="5317514at2759"/>
<evidence type="ECO:0000256" key="5">
    <source>
        <dbReference type="ARBA" id="ARBA00022525"/>
    </source>
</evidence>
<evidence type="ECO:0000256" key="12">
    <source>
        <dbReference type="PROSITE-ProRule" id="PRU00803"/>
    </source>
</evidence>
<name>A0A8H7V563_9FUNG</name>
<dbReference type="AlphaFoldDB" id="A0A8H7V563"/>
<dbReference type="InterPro" id="IPR013517">
    <property type="entry name" value="FG-GAP"/>
</dbReference>
<keyword evidence="16" id="KW-1185">Reference proteome</keyword>
<feature type="signal peptide" evidence="13">
    <location>
        <begin position="1"/>
        <end position="20"/>
    </location>
</feature>
<dbReference type="GO" id="GO:0031012">
    <property type="term" value="C:extracellular matrix"/>
    <property type="evidence" value="ECO:0007669"/>
    <property type="project" value="TreeGrafter"/>
</dbReference>
<organism evidence="15 16">
    <name type="scientific">Mucor saturninus</name>
    <dbReference type="NCBI Taxonomy" id="64648"/>
    <lineage>
        <taxon>Eukaryota</taxon>
        <taxon>Fungi</taxon>
        <taxon>Fungi incertae sedis</taxon>
        <taxon>Mucoromycota</taxon>
        <taxon>Mucoromycotina</taxon>
        <taxon>Mucoromycetes</taxon>
        <taxon>Mucorales</taxon>
        <taxon>Mucorineae</taxon>
        <taxon>Mucoraceae</taxon>
        <taxon>Mucor</taxon>
    </lineage>
</organism>
<evidence type="ECO:0000256" key="7">
    <source>
        <dbReference type="ARBA" id="ARBA00022737"/>
    </source>
</evidence>
<keyword evidence="7" id="KW-0677">Repeat</keyword>
<evidence type="ECO:0000313" key="15">
    <source>
        <dbReference type="EMBL" id="KAG2203783.1"/>
    </source>
</evidence>
<comment type="catalytic activity">
    <reaction evidence="11">
        <text>a 6-(alpha-D-glucosaminyl)-1-(1,2-diacyl-sn-glycero-3-phospho)-1D-myo-inositol + H2O = 6-(alpha-D-glucosaminyl)-1D-myo-inositol + a 1,2-diacyl-sn-glycero-3-phosphate + H(+)</text>
        <dbReference type="Rhea" id="RHEA:10832"/>
        <dbReference type="ChEBI" id="CHEBI:15377"/>
        <dbReference type="ChEBI" id="CHEBI:15378"/>
        <dbReference type="ChEBI" id="CHEBI:57997"/>
        <dbReference type="ChEBI" id="CHEBI:58608"/>
        <dbReference type="ChEBI" id="CHEBI:58700"/>
        <dbReference type="EC" id="3.1.4.50"/>
    </reaction>
</comment>
<evidence type="ECO:0000256" key="1">
    <source>
        <dbReference type="ARBA" id="ARBA00004613"/>
    </source>
</evidence>
<dbReference type="PROSITE" id="PS51470">
    <property type="entry name" value="FG_GAP"/>
    <property type="match status" value="2"/>
</dbReference>
<evidence type="ECO:0000256" key="13">
    <source>
        <dbReference type="SAM" id="SignalP"/>
    </source>
</evidence>
<evidence type="ECO:0000256" key="3">
    <source>
        <dbReference type="ARBA" id="ARBA00012284"/>
    </source>
</evidence>
<dbReference type="EMBL" id="JAEPRD010000049">
    <property type="protein sequence ID" value="KAG2203783.1"/>
    <property type="molecule type" value="Genomic_DNA"/>
</dbReference>
<dbReference type="GO" id="GO:0005615">
    <property type="term" value="C:extracellular space"/>
    <property type="evidence" value="ECO:0007669"/>
    <property type="project" value="TreeGrafter"/>
</dbReference>
<comment type="similarity">
    <text evidence="2">Belongs to the GPLD1 family.</text>
</comment>